<dbReference type="InterPro" id="IPR017932">
    <property type="entry name" value="GATase_2_dom"/>
</dbReference>
<gene>
    <name evidence="12" type="primary">asnB</name>
    <name evidence="12" type="ORF">GYA27_00725</name>
</gene>
<evidence type="ECO:0000313" key="12">
    <source>
        <dbReference type="EMBL" id="NMB69713.1"/>
    </source>
</evidence>
<accession>A0A7X9HGL1</accession>
<dbReference type="InterPro" id="IPR033738">
    <property type="entry name" value="AsnB_N"/>
</dbReference>
<name>A0A7X9HGL1_UNCKA</name>
<evidence type="ECO:0000313" key="13">
    <source>
        <dbReference type="Proteomes" id="UP000526033"/>
    </source>
</evidence>
<comment type="catalytic activity">
    <reaction evidence="7">
        <text>L-aspartate + L-glutamine + ATP + H2O = L-asparagine + L-glutamate + AMP + diphosphate + H(+)</text>
        <dbReference type="Rhea" id="RHEA:12228"/>
        <dbReference type="ChEBI" id="CHEBI:15377"/>
        <dbReference type="ChEBI" id="CHEBI:15378"/>
        <dbReference type="ChEBI" id="CHEBI:29985"/>
        <dbReference type="ChEBI" id="CHEBI:29991"/>
        <dbReference type="ChEBI" id="CHEBI:30616"/>
        <dbReference type="ChEBI" id="CHEBI:33019"/>
        <dbReference type="ChEBI" id="CHEBI:58048"/>
        <dbReference type="ChEBI" id="CHEBI:58359"/>
        <dbReference type="ChEBI" id="CHEBI:456215"/>
        <dbReference type="EC" id="6.3.5.4"/>
    </reaction>
</comment>
<dbReference type="Gene3D" id="3.60.20.10">
    <property type="entry name" value="Glutamine Phosphoribosylpyrophosphate, subunit 1, domain 1"/>
    <property type="match status" value="1"/>
</dbReference>
<evidence type="ECO:0000259" key="11">
    <source>
        <dbReference type="PROSITE" id="PS51278"/>
    </source>
</evidence>
<dbReference type="Gene3D" id="3.40.50.620">
    <property type="entry name" value="HUPs"/>
    <property type="match status" value="1"/>
</dbReference>
<evidence type="ECO:0000256" key="5">
    <source>
        <dbReference type="ARBA" id="ARBA00022840"/>
    </source>
</evidence>
<dbReference type="PROSITE" id="PS51278">
    <property type="entry name" value="GATASE_TYPE_2"/>
    <property type="match status" value="1"/>
</dbReference>
<evidence type="ECO:0000256" key="6">
    <source>
        <dbReference type="ARBA" id="ARBA00022962"/>
    </source>
</evidence>
<dbReference type="GO" id="GO:0005524">
    <property type="term" value="F:ATP binding"/>
    <property type="evidence" value="ECO:0007669"/>
    <property type="project" value="UniProtKB-KW"/>
</dbReference>
<protein>
    <recommendedName>
        <fullName evidence="3">asparagine synthase (glutamine-hydrolyzing)</fullName>
        <ecNumber evidence="3">6.3.5.4</ecNumber>
    </recommendedName>
</protein>
<dbReference type="GO" id="GO:0006529">
    <property type="term" value="P:asparagine biosynthetic process"/>
    <property type="evidence" value="ECO:0007669"/>
    <property type="project" value="UniProtKB-KW"/>
</dbReference>
<proteinExistence type="inferred from homology"/>
<reference evidence="12 13" key="1">
    <citation type="journal article" date="2020" name="Biotechnol. Biofuels">
        <title>New insights from the biogas microbiome by comprehensive genome-resolved metagenomics of nearly 1600 species originating from multiple anaerobic digesters.</title>
        <authorList>
            <person name="Campanaro S."/>
            <person name="Treu L."/>
            <person name="Rodriguez-R L.M."/>
            <person name="Kovalovszki A."/>
            <person name="Ziels R.M."/>
            <person name="Maus I."/>
            <person name="Zhu X."/>
            <person name="Kougias P.G."/>
            <person name="Basile A."/>
            <person name="Luo G."/>
            <person name="Schluter A."/>
            <person name="Konstantinidis K.T."/>
            <person name="Angelidaki I."/>
        </authorList>
    </citation>
    <scope>NUCLEOTIDE SEQUENCE [LARGE SCALE GENOMIC DNA]</scope>
    <source>
        <strain evidence="12">AS27yjCOA_165</strain>
    </source>
</reference>
<evidence type="ECO:0000256" key="1">
    <source>
        <dbReference type="ARBA" id="ARBA00005187"/>
    </source>
</evidence>
<keyword evidence="12" id="KW-0436">Ligase</keyword>
<dbReference type="InterPro" id="IPR029055">
    <property type="entry name" value="Ntn_hydrolases_N"/>
</dbReference>
<evidence type="ECO:0000256" key="10">
    <source>
        <dbReference type="PIRSR" id="PIRSR001589-3"/>
    </source>
</evidence>
<keyword evidence="8" id="KW-0061">Asparagine biosynthesis</keyword>
<dbReference type="InterPro" id="IPR051786">
    <property type="entry name" value="ASN_synthetase/amidase"/>
</dbReference>
<organism evidence="12 13">
    <name type="scientific">candidate division WWE3 bacterium</name>
    <dbReference type="NCBI Taxonomy" id="2053526"/>
    <lineage>
        <taxon>Bacteria</taxon>
        <taxon>Katanobacteria</taxon>
    </lineage>
</organism>
<evidence type="ECO:0000256" key="2">
    <source>
        <dbReference type="ARBA" id="ARBA00005752"/>
    </source>
</evidence>
<dbReference type="PANTHER" id="PTHR43284">
    <property type="entry name" value="ASPARAGINE SYNTHETASE (GLUTAMINE-HYDROLYZING)"/>
    <property type="match status" value="1"/>
</dbReference>
<feature type="active site" description="For GATase activity" evidence="8">
    <location>
        <position position="2"/>
    </location>
</feature>
<dbReference type="PIRSF" id="PIRSF001589">
    <property type="entry name" value="Asn_synthetase_glu-h"/>
    <property type="match status" value="1"/>
</dbReference>
<evidence type="ECO:0000256" key="9">
    <source>
        <dbReference type="PIRSR" id="PIRSR001589-2"/>
    </source>
</evidence>
<dbReference type="EMBL" id="JAAZNL010000006">
    <property type="protein sequence ID" value="NMB69713.1"/>
    <property type="molecule type" value="Genomic_DNA"/>
</dbReference>
<comment type="caution">
    <text evidence="12">The sequence shown here is derived from an EMBL/GenBank/DDBJ whole genome shotgun (WGS) entry which is preliminary data.</text>
</comment>
<dbReference type="GO" id="GO:0005829">
    <property type="term" value="C:cytosol"/>
    <property type="evidence" value="ECO:0007669"/>
    <property type="project" value="TreeGrafter"/>
</dbReference>
<feature type="binding site" evidence="9">
    <location>
        <position position="101"/>
    </location>
    <ligand>
        <name>L-glutamine</name>
        <dbReference type="ChEBI" id="CHEBI:58359"/>
    </ligand>
</feature>
<keyword evidence="6 8" id="KW-0315">Glutamine amidotransferase</keyword>
<evidence type="ECO:0000256" key="4">
    <source>
        <dbReference type="ARBA" id="ARBA00022741"/>
    </source>
</evidence>
<dbReference type="InterPro" id="IPR001962">
    <property type="entry name" value="Asn_synthase"/>
</dbReference>
<evidence type="ECO:0000256" key="3">
    <source>
        <dbReference type="ARBA" id="ARBA00012737"/>
    </source>
</evidence>
<dbReference type="Proteomes" id="UP000526033">
    <property type="component" value="Unassembled WGS sequence"/>
</dbReference>
<sequence>MCGITGIIEKKRGIFKDRQGTLKIMTDAIRHRGPDDEAFFNSEVCSLGMRRLAILDLTPGLYPFSNKSKTVQLVFNGEIYNYPDLKKELEVHGYKFLTHCDGEAIVHGYDLWGTNVFTHLRGMFAIALWDEKEKKLVVARDRIGIKPVYFINNSEYFAFASEVKSFIAARNTNESPISLSLDTEQVQNLIGFMFLPESGKTIISEVKKLEPGCFMEITKDKTSVVKYWSINNVKKSEAVSYDQAVTELDNLLTDVVSNHLLSDVPLGLMLSGGVDSGLLAAIMTKKLGVETHSYTARFDHASNESNLAKETAAYLGTIHKDFFIDVSDINNNIDDYIKVFDDLTTFDGGLITTSILAKIIQKEGIKVLLLGEGADELFGGYSWFGLSQLPFSLLPKPVRDSIYYYAISRNYSFNFLHYSGYWSKKY</sequence>
<feature type="non-terminal residue" evidence="12">
    <location>
        <position position="426"/>
    </location>
</feature>
<evidence type="ECO:0000256" key="7">
    <source>
        <dbReference type="ARBA" id="ARBA00048741"/>
    </source>
</evidence>
<feature type="domain" description="Glutamine amidotransferase type-2" evidence="11">
    <location>
        <begin position="2"/>
        <end position="220"/>
    </location>
</feature>
<dbReference type="CDD" id="cd00712">
    <property type="entry name" value="AsnB"/>
    <property type="match status" value="1"/>
</dbReference>
<dbReference type="Pfam" id="PF00733">
    <property type="entry name" value="Asn_synthase"/>
    <property type="match status" value="1"/>
</dbReference>
<dbReference type="InterPro" id="IPR014729">
    <property type="entry name" value="Rossmann-like_a/b/a_fold"/>
</dbReference>
<feature type="site" description="Important for beta-aspartyl-AMP intermediate formation" evidence="10">
    <location>
        <position position="372"/>
    </location>
</feature>
<dbReference type="PANTHER" id="PTHR43284:SF1">
    <property type="entry name" value="ASPARAGINE SYNTHETASE"/>
    <property type="match status" value="1"/>
</dbReference>
<dbReference type="SUPFAM" id="SSF56235">
    <property type="entry name" value="N-terminal nucleophile aminohydrolases (Ntn hydrolases)"/>
    <property type="match status" value="1"/>
</dbReference>
<comment type="similarity">
    <text evidence="2">Belongs to the asparagine synthetase family.</text>
</comment>
<dbReference type="NCBIfam" id="TIGR01536">
    <property type="entry name" value="asn_synth_AEB"/>
    <property type="match status" value="1"/>
</dbReference>
<dbReference type="InterPro" id="IPR006426">
    <property type="entry name" value="Asn_synth_AEB"/>
</dbReference>
<dbReference type="Pfam" id="PF13537">
    <property type="entry name" value="GATase_7"/>
    <property type="match status" value="1"/>
</dbReference>
<dbReference type="GO" id="GO:0004066">
    <property type="term" value="F:asparagine synthase (glutamine-hydrolyzing) activity"/>
    <property type="evidence" value="ECO:0007669"/>
    <property type="project" value="UniProtKB-EC"/>
</dbReference>
<keyword evidence="8" id="KW-0028">Amino-acid biosynthesis</keyword>
<dbReference type="CDD" id="cd01991">
    <property type="entry name" value="Asn_synthase_B_C"/>
    <property type="match status" value="1"/>
</dbReference>
<dbReference type="EC" id="6.3.5.4" evidence="3"/>
<dbReference type="SUPFAM" id="SSF52402">
    <property type="entry name" value="Adenine nucleotide alpha hydrolases-like"/>
    <property type="match status" value="1"/>
</dbReference>
<comment type="pathway">
    <text evidence="1">Amino-acid biosynthesis; L-asparagine biosynthesis; L-asparagine from L-aspartate (L-Gln route): step 1/1.</text>
</comment>
<evidence type="ECO:0000256" key="8">
    <source>
        <dbReference type="PIRSR" id="PIRSR001589-1"/>
    </source>
</evidence>
<dbReference type="AlphaFoldDB" id="A0A7X9HGL1"/>
<keyword evidence="4 9" id="KW-0547">Nucleotide-binding</keyword>
<keyword evidence="5 9" id="KW-0067">ATP-binding</keyword>